<dbReference type="Pfam" id="PF13289">
    <property type="entry name" value="SIR2_2"/>
    <property type="match status" value="1"/>
</dbReference>
<comment type="caution">
    <text evidence="2">Lacks conserved residue(s) required for the propagation of feature annotation.</text>
</comment>
<dbReference type="InterPro" id="IPR029035">
    <property type="entry name" value="DHS-like_NAD/FAD-binding_dom"/>
</dbReference>
<dbReference type="Proteomes" id="UP001432099">
    <property type="component" value="Chromosome"/>
</dbReference>
<keyword evidence="5" id="KW-1185">Reference proteome</keyword>
<feature type="domain" description="Deacetylase sirtuin-type" evidence="3">
    <location>
        <begin position="1"/>
        <end position="249"/>
    </location>
</feature>
<organism evidence="4 5">
    <name type="scientific">Turicibacter faecis</name>
    <dbReference type="NCBI Taxonomy" id="2963365"/>
    <lineage>
        <taxon>Bacteria</taxon>
        <taxon>Bacillati</taxon>
        <taxon>Bacillota</taxon>
        <taxon>Erysipelotrichia</taxon>
        <taxon>Erysipelotrichales</taxon>
        <taxon>Turicibacteraceae</taxon>
        <taxon>Turicibacter</taxon>
    </lineage>
</organism>
<dbReference type="PROSITE" id="PS50305">
    <property type="entry name" value="SIRTUIN"/>
    <property type="match status" value="1"/>
</dbReference>
<name>A0ABN6ZBW3_9FIRM</name>
<gene>
    <name evidence="4" type="ORF">T23_13550</name>
</gene>
<dbReference type="EMBL" id="AP028127">
    <property type="protein sequence ID" value="BEH91253.1"/>
    <property type="molecule type" value="Genomic_DNA"/>
</dbReference>
<protein>
    <recommendedName>
        <fullName evidence="3">Deacetylase sirtuin-type domain-containing protein</fullName>
    </recommendedName>
</protein>
<evidence type="ECO:0000259" key="3">
    <source>
        <dbReference type="PROSITE" id="PS50305"/>
    </source>
</evidence>
<evidence type="ECO:0000313" key="4">
    <source>
        <dbReference type="EMBL" id="BEH91253.1"/>
    </source>
</evidence>
<evidence type="ECO:0000313" key="5">
    <source>
        <dbReference type="Proteomes" id="UP001432099"/>
    </source>
</evidence>
<dbReference type="Gene3D" id="3.40.50.1220">
    <property type="entry name" value="TPP-binding domain"/>
    <property type="match status" value="1"/>
</dbReference>
<sequence length="874" mass="103102">MEPFIQESLRIIKRASEDNKLVVVVGAGVSMLSHFPSWKEVIDQFAGPFSEQKEKYSQNEYLRIPQKYYNLRGHKEYYDLLRDIFDLDLQSNLIHDEILKLNPVHLITTNYDDLLEQAIYARGLFYDVIAKDEEVSQTRTKKFLIKMHGDVRHQNVVLKENDYLSYSRQFRLIETMVKSIIASNTTLFVGYSLNDRNMKLILNWVKELQGSSFQPVYLLYLEQMLDHNSFDYYKSQGIHVIDVNYLLKEAQKYPYLERYRSFFQALSSLNLENMYQHVLKEEKLAYQLRPLIELKRARLKDLRLLIEDEVSELGELTLLETSQLKAETFELLKKAGICRVSSRDGEVYELSNNKKNYLMPPYTSILSECCVNEGGSWQHYDRAYYQFRHGNWSYAYDLYKKTAVEAFKSRQYLLYFLAQFNRYFVGKLIVSRLAPEEGLGVADEISQLNLELLYYHLPASFKRKYVFLADLSNFSFINQYLSEVLVLADDLTKGSSQLEQVQFKIQELFEFIDENKLVINHCQEVTYLYKKYIEMRLMQGAQELDSFTLYLMIHYMSRKELQSLIARMGITRLQTKHVDELIGYGQHVFSLLTNQALSKEVEQGIGRMRQTLLEVYGLLSMGDEQLIRMVRFLFSQVMVSTTIGECLEFLMSRTQLCPVIEGMIVQQLIRHFVGRHVLHEFLDVEYVKLASFLTGPNGELSSLVRMYLNQLTDDELIMLFNITLSDVREQIVLELERRWQSCFNFRSIQQAIEAQIEMDYQPFANGIYHHLQRAPKDLITVAQWILCQYLREDGFEELMEQDKKAHFLIHYHEGALLMIEDEWLFELPVAIHRQLAQSPYRKDITGRLIQNIRDGKAPSHWIKLFFDVYEHLHH</sequence>
<evidence type="ECO:0000256" key="1">
    <source>
        <dbReference type="ARBA" id="ARBA00023027"/>
    </source>
</evidence>
<reference evidence="4" key="1">
    <citation type="journal article" date="2024" name="Int. J. Syst. Evol. Microbiol.">
        <title>Turicibacter faecis sp. nov., isolated from faeces of heart failure mouse model.</title>
        <authorList>
            <person name="Imamura Y."/>
            <person name="Motooka D."/>
            <person name="Nakajima Y."/>
            <person name="Ito S."/>
            <person name="Kitakaze M."/>
            <person name="Iida T."/>
            <person name="Nakamura S."/>
        </authorList>
    </citation>
    <scope>NUCLEOTIDE SEQUENCE</scope>
    <source>
        <strain evidence="4">TC023</strain>
    </source>
</reference>
<dbReference type="InterPro" id="IPR026590">
    <property type="entry name" value="Ssirtuin_cat_dom"/>
</dbReference>
<evidence type="ECO:0000256" key="2">
    <source>
        <dbReference type="PROSITE-ProRule" id="PRU00236"/>
    </source>
</evidence>
<proteinExistence type="predicted"/>
<dbReference type="SUPFAM" id="SSF52467">
    <property type="entry name" value="DHS-like NAD/FAD-binding domain"/>
    <property type="match status" value="1"/>
</dbReference>
<accession>A0ABN6ZBW3</accession>
<keyword evidence="1" id="KW-0520">NAD</keyword>